<keyword evidence="3" id="KW-1185">Reference proteome</keyword>
<evidence type="ECO:0000313" key="2">
    <source>
        <dbReference type="EMBL" id="MFD1608397.1"/>
    </source>
</evidence>
<accession>A0ABW4HTA7</accession>
<name>A0ABW4HTA7_9BACI</name>
<protein>
    <submittedName>
        <fullName evidence="2">IS21 family transposase</fullName>
    </submittedName>
</protein>
<proteinExistence type="predicted"/>
<dbReference type="InterPro" id="IPR036397">
    <property type="entry name" value="RNaseH_sf"/>
</dbReference>
<dbReference type="EMBL" id="JBHUDE010000051">
    <property type="protein sequence ID" value="MFD1608397.1"/>
    <property type="molecule type" value="Genomic_DNA"/>
</dbReference>
<evidence type="ECO:0000313" key="3">
    <source>
        <dbReference type="Proteomes" id="UP001597221"/>
    </source>
</evidence>
<evidence type="ECO:0000259" key="1">
    <source>
        <dbReference type="PROSITE" id="PS50994"/>
    </source>
</evidence>
<feature type="domain" description="Integrase catalytic" evidence="1">
    <location>
        <begin position="1"/>
        <end position="107"/>
    </location>
</feature>
<gene>
    <name evidence="2" type="ORF">ACFSBH_12075</name>
</gene>
<dbReference type="InterPro" id="IPR012337">
    <property type="entry name" value="RNaseH-like_sf"/>
</dbReference>
<dbReference type="InterPro" id="IPR001584">
    <property type="entry name" value="Integrase_cat-core"/>
</dbReference>
<feature type="non-terminal residue" evidence="2">
    <location>
        <position position="176"/>
    </location>
</feature>
<dbReference type="PANTHER" id="PTHR35004:SF6">
    <property type="entry name" value="TRANSPOSASE"/>
    <property type="match status" value="1"/>
</dbReference>
<sequence>PYELVYDQDALLVVNENAGDVILTAEFQSYREERKLNIAICRKQDPESKGKVENVVGFIKGNFAKNRVYENIEQWNDAMLRWLARTGNKKVHNTTKKRPVEVFSLEKQHLRPAVKKINISPIDSSITRTVRKDNTILYLSNRYSVPLGTYTKEKNVYIEVTDDGNLLIRGEKDGPV</sequence>
<dbReference type="Proteomes" id="UP001597221">
    <property type="component" value="Unassembled WGS sequence"/>
</dbReference>
<reference evidence="3" key="1">
    <citation type="journal article" date="2019" name="Int. J. Syst. Evol. Microbiol.">
        <title>The Global Catalogue of Microorganisms (GCM) 10K type strain sequencing project: providing services to taxonomists for standard genome sequencing and annotation.</title>
        <authorList>
            <consortium name="The Broad Institute Genomics Platform"/>
            <consortium name="The Broad Institute Genome Sequencing Center for Infectious Disease"/>
            <person name="Wu L."/>
            <person name="Ma J."/>
        </authorList>
    </citation>
    <scope>NUCLEOTIDE SEQUENCE [LARGE SCALE GENOMIC DNA]</scope>
    <source>
        <strain evidence="3">CGMCC 1.12376</strain>
    </source>
</reference>
<dbReference type="PROSITE" id="PS50994">
    <property type="entry name" value="INTEGRASE"/>
    <property type="match status" value="1"/>
</dbReference>
<dbReference type="SUPFAM" id="SSF53098">
    <property type="entry name" value="Ribonuclease H-like"/>
    <property type="match status" value="1"/>
</dbReference>
<feature type="non-terminal residue" evidence="2">
    <location>
        <position position="1"/>
    </location>
</feature>
<organism evidence="2 3">
    <name type="scientific">Oceanobacillus luteolus</name>
    <dbReference type="NCBI Taxonomy" id="1274358"/>
    <lineage>
        <taxon>Bacteria</taxon>
        <taxon>Bacillati</taxon>
        <taxon>Bacillota</taxon>
        <taxon>Bacilli</taxon>
        <taxon>Bacillales</taxon>
        <taxon>Bacillaceae</taxon>
        <taxon>Oceanobacillus</taxon>
    </lineage>
</organism>
<dbReference type="PANTHER" id="PTHR35004">
    <property type="entry name" value="TRANSPOSASE RV3428C-RELATED"/>
    <property type="match status" value="1"/>
</dbReference>
<dbReference type="Gene3D" id="3.30.420.10">
    <property type="entry name" value="Ribonuclease H-like superfamily/Ribonuclease H"/>
    <property type="match status" value="1"/>
</dbReference>
<comment type="caution">
    <text evidence="2">The sequence shown here is derived from an EMBL/GenBank/DDBJ whole genome shotgun (WGS) entry which is preliminary data.</text>
</comment>